<dbReference type="InterPro" id="IPR010852">
    <property type="entry name" value="ABATE"/>
</dbReference>
<accession>A0A6J4R9X9</accession>
<proteinExistence type="predicted"/>
<dbReference type="Pfam" id="PF07336">
    <property type="entry name" value="ABATE"/>
    <property type="match status" value="1"/>
</dbReference>
<dbReference type="InterPro" id="IPR021005">
    <property type="entry name" value="Znf_CGNR"/>
</dbReference>
<dbReference type="EMBL" id="CADCVK010000091">
    <property type="protein sequence ID" value="CAA9468227.1"/>
    <property type="molecule type" value="Genomic_DNA"/>
</dbReference>
<dbReference type="PANTHER" id="PTHR35525">
    <property type="entry name" value="BLL6575 PROTEIN"/>
    <property type="match status" value="1"/>
</dbReference>
<organism evidence="2">
    <name type="scientific">uncultured Rubrobacteraceae bacterium</name>
    <dbReference type="NCBI Taxonomy" id="349277"/>
    <lineage>
        <taxon>Bacteria</taxon>
        <taxon>Bacillati</taxon>
        <taxon>Actinomycetota</taxon>
        <taxon>Rubrobacteria</taxon>
        <taxon>Rubrobacterales</taxon>
        <taxon>Rubrobacteraceae</taxon>
        <taxon>environmental samples</taxon>
    </lineage>
</organism>
<feature type="domain" description="Zinc finger CGNR" evidence="1">
    <location>
        <begin position="152"/>
        <end position="193"/>
    </location>
</feature>
<dbReference type="SUPFAM" id="SSF160904">
    <property type="entry name" value="Jann2411-like"/>
    <property type="match status" value="1"/>
</dbReference>
<dbReference type="AlphaFoldDB" id="A0A6J4R9X9"/>
<evidence type="ECO:0000313" key="2">
    <source>
        <dbReference type="EMBL" id="CAA9468227.1"/>
    </source>
</evidence>
<reference evidence="2" key="1">
    <citation type="submission" date="2020-02" db="EMBL/GenBank/DDBJ databases">
        <authorList>
            <person name="Meier V. D."/>
        </authorList>
    </citation>
    <scope>NUCLEOTIDE SEQUENCE</scope>
    <source>
        <strain evidence="2">AVDCRST_MAG12</strain>
    </source>
</reference>
<dbReference type="InterPro" id="IPR023286">
    <property type="entry name" value="ABATE_dom_sf"/>
</dbReference>
<name>A0A6J4R9X9_9ACTN</name>
<dbReference type="Pfam" id="PF11706">
    <property type="entry name" value="zf-CGNR"/>
    <property type="match status" value="1"/>
</dbReference>
<gene>
    <name evidence="2" type="ORF">AVDCRST_MAG12-527</name>
</gene>
<evidence type="ECO:0000259" key="1">
    <source>
        <dbReference type="Pfam" id="PF11706"/>
    </source>
</evidence>
<dbReference type="Gene3D" id="1.10.3300.10">
    <property type="entry name" value="Jann2411-like domain"/>
    <property type="match status" value="1"/>
</dbReference>
<sequence>MNSRPNNAFFDSEPGGRGAAPGPLALVQAFANTVAREGEHRWEAFEDPESLRSWLAQRGLLARGEKVNEADVAKAIDVRGALRSLLAANNGGEVAERAIRSLNGASERALLVISFGPGGDAALEPRAGGVDGAIGEILAAVKAGMEDGSWRRLKACERCGWAFYDRSKNRSGRWCSMEVCGNRAKTRAYRRRKSGADRKT</sequence>
<protein>
    <recommendedName>
        <fullName evidence="1">Zinc finger CGNR domain-containing protein</fullName>
    </recommendedName>
</protein>
<dbReference type="PANTHER" id="PTHR35525:SF3">
    <property type="entry name" value="BLL6575 PROTEIN"/>
    <property type="match status" value="1"/>
</dbReference>